<dbReference type="EMBL" id="NQVN01000032">
    <property type="protein sequence ID" value="PIO96498.1"/>
    <property type="molecule type" value="Genomic_DNA"/>
</dbReference>
<evidence type="ECO:0008006" key="3">
    <source>
        <dbReference type="Google" id="ProtNLM"/>
    </source>
</evidence>
<dbReference type="AlphaFoldDB" id="A0A2G9WP58"/>
<comment type="caution">
    <text evidence="1">The sequence shown here is derived from an EMBL/GenBank/DDBJ whole genome shotgun (WGS) entry which is preliminary data.</text>
</comment>
<name>A0A2G9WP58_9HYPH</name>
<evidence type="ECO:0000313" key="1">
    <source>
        <dbReference type="EMBL" id="PIO96498.1"/>
    </source>
</evidence>
<organism evidence="1 2">
    <name type="scientific">Pleomorphomonas carboxyditropha</name>
    <dbReference type="NCBI Taxonomy" id="2023338"/>
    <lineage>
        <taxon>Bacteria</taxon>
        <taxon>Pseudomonadati</taxon>
        <taxon>Pseudomonadota</taxon>
        <taxon>Alphaproteobacteria</taxon>
        <taxon>Hyphomicrobiales</taxon>
        <taxon>Pleomorphomonadaceae</taxon>
        <taxon>Pleomorphomonas</taxon>
    </lineage>
</organism>
<accession>A0A2G9WP58</accession>
<reference evidence="1 2" key="1">
    <citation type="submission" date="2017-08" db="EMBL/GenBank/DDBJ databases">
        <title>Pleomorphomonas carboxidotrophicus sp. nov., a new mesophilic hydrogenogenic carboxidotroph.</title>
        <authorList>
            <person name="Esquivel-Elizondo S."/>
            <person name="Krajmalnik-Brown R."/>
            <person name="Maldonado J."/>
        </authorList>
    </citation>
    <scope>NUCLEOTIDE SEQUENCE [LARGE SCALE GENOMIC DNA]</scope>
    <source>
        <strain evidence="1 2">SVCO-16</strain>
    </source>
</reference>
<keyword evidence="2" id="KW-1185">Reference proteome</keyword>
<dbReference type="Proteomes" id="UP000231070">
    <property type="component" value="Unassembled WGS sequence"/>
</dbReference>
<proteinExistence type="predicted"/>
<evidence type="ECO:0000313" key="2">
    <source>
        <dbReference type="Proteomes" id="UP000231070"/>
    </source>
</evidence>
<protein>
    <recommendedName>
        <fullName evidence="3">DUF1353 domain-containing protein</fullName>
    </recommendedName>
</protein>
<sequence>MPEPEPGAFKGSVLVMWVGEGGRSGDGRFLFVPDPRNPLTFRRPGGRQATAIRPEMMYTDGGSIPRVAQIFNGLSPWGYAPAYMIHDWLFVARHCRRDGDGDPAYVGAGDLSFRDSYQVLDEAIATLVAERKVARNDVARSAITAAVASPVARRLWDQSGACAGEKVRPEDAAAAEAAIPGSGRHPSMAAGPPADGGVTAVVVGQVGF</sequence>
<gene>
    <name evidence="1" type="ORF">CJ014_25030</name>
</gene>